<gene>
    <name evidence="15" type="ORF">SAMN06265379_101858</name>
</gene>
<dbReference type="InterPro" id="IPR010917">
    <property type="entry name" value="TonB_rcpt_CS"/>
</dbReference>
<dbReference type="SUPFAM" id="SSF49464">
    <property type="entry name" value="Carboxypeptidase regulatory domain-like"/>
    <property type="match status" value="1"/>
</dbReference>
<keyword evidence="4 10" id="KW-0812">Transmembrane</keyword>
<evidence type="ECO:0000259" key="13">
    <source>
        <dbReference type="Pfam" id="PF00593"/>
    </source>
</evidence>
<accession>A0A521BBS5</accession>
<feature type="signal peptide" evidence="12">
    <location>
        <begin position="1"/>
        <end position="19"/>
    </location>
</feature>
<keyword evidence="2 10" id="KW-0813">Transport</keyword>
<dbReference type="InterPro" id="IPR039426">
    <property type="entry name" value="TonB-dep_rcpt-like"/>
</dbReference>
<dbReference type="Pfam" id="PF00593">
    <property type="entry name" value="TonB_dep_Rec_b-barrel"/>
    <property type="match status" value="1"/>
</dbReference>
<evidence type="ECO:0000256" key="1">
    <source>
        <dbReference type="ARBA" id="ARBA00004571"/>
    </source>
</evidence>
<evidence type="ECO:0000256" key="7">
    <source>
        <dbReference type="ARBA" id="ARBA00023136"/>
    </source>
</evidence>
<dbReference type="PANTHER" id="PTHR30069:SF29">
    <property type="entry name" value="HEMOGLOBIN AND HEMOGLOBIN-HAPTOGLOBIN-BINDING PROTEIN 1-RELATED"/>
    <property type="match status" value="1"/>
</dbReference>
<evidence type="ECO:0000256" key="6">
    <source>
        <dbReference type="ARBA" id="ARBA00023077"/>
    </source>
</evidence>
<keyword evidence="7 10" id="KW-0472">Membrane</keyword>
<dbReference type="InterPro" id="IPR036942">
    <property type="entry name" value="Beta-barrel_TonB_sf"/>
</dbReference>
<dbReference type="Gene3D" id="2.170.130.10">
    <property type="entry name" value="TonB-dependent receptor, plug domain"/>
    <property type="match status" value="1"/>
</dbReference>
<dbReference type="Gene3D" id="2.40.170.20">
    <property type="entry name" value="TonB-dependent receptor, beta-barrel domain"/>
    <property type="match status" value="1"/>
</dbReference>
<evidence type="ECO:0000256" key="11">
    <source>
        <dbReference type="RuleBase" id="RU003357"/>
    </source>
</evidence>
<dbReference type="InterPro" id="IPR008969">
    <property type="entry name" value="CarboxyPept-like_regulatory"/>
</dbReference>
<dbReference type="Proteomes" id="UP000319040">
    <property type="component" value="Unassembled WGS sequence"/>
</dbReference>
<name>A0A521BBS5_SACCC</name>
<evidence type="ECO:0000259" key="14">
    <source>
        <dbReference type="Pfam" id="PF07715"/>
    </source>
</evidence>
<keyword evidence="3 10" id="KW-1134">Transmembrane beta strand</keyword>
<dbReference type="GO" id="GO:0009279">
    <property type="term" value="C:cell outer membrane"/>
    <property type="evidence" value="ECO:0007669"/>
    <property type="project" value="UniProtKB-SubCell"/>
</dbReference>
<evidence type="ECO:0000256" key="9">
    <source>
        <dbReference type="ARBA" id="ARBA00023237"/>
    </source>
</evidence>
<dbReference type="GO" id="GO:0044718">
    <property type="term" value="P:siderophore transmembrane transport"/>
    <property type="evidence" value="ECO:0007669"/>
    <property type="project" value="TreeGrafter"/>
</dbReference>
<feature type="chain" id="PRO_5021798611" evidence="12">
    <location>
        <begin position="20"/>
        <end position="866"/>
    </location>
</feature>
<dbReference type="Pfam" id="PF13715">
    <property type="entry name" value="CarbopepD_reg_2"/>
    <property type="match status" value="1"/>
</dbReference>
<dbReference type="EMBL" id="FXTB01000001">
    <property type="protein sequence ID" value="SMO44547.1"/>
    <property type="molecule type" value="Genomic_DNA"/>
</dbReference>
<evidence type="ECO:0000313" key="16">
    <source>
        <dbReference type="Proteomes" id="UP000319040"/>
    </source>
</evidence>
<keyword evidence="16" id="KW-1185">Reference proteome</keyword>
<sequence>MTKLYVVSILLALPMAVFAQGKVSGKLVDADTKEPLIGAAIFLESDNGVGTITSLDGTFALNLENGAYTLVLSYLGYVEQTKAIRVDGDLKLGTIKLESSSVGLNEVAVIASVAVDRKTPVALSTLSPQVIEEKLGTQEFPEILKSTPSVYATKDGGGFGDGRINVRGFDSPNVAVMINGIPVNGMENGRVYWSNWAGLADVTRSMQVQRGLGASKVAVPSIGGSINILTKTTDATKGGSIATSVGNDGYKKVSFNVSTGLNEKGWAMTLLGAKTTGDGYIQGTEFEGYSYFLNVAKRINDNHQLSFTAFGAKQWHYQRSRFDKLSIMDWETKKDKYKYNGTYGFGVNGVRKSSAKNFYHKPQFSLNHYWNINEKSSWSTSLYGSVGNGGGHSARGDNRSWLYGTDDTYRTLDGYKDYAAIQKVNAENPDGATSIISISNNSHRWAGAISTYNTRVNSIDFYGGIDFRYYEGDHNNEIEDLLGGAFFIDPYRARVAHKKNDLSFTQKELLHGDKIYRDYVGHVMWSGTFAQAEYNKGRLAAFLSGALSNTTYWRVDNMYYAENEKKSDKIDFIGFSVKGGANYNLTDIHNVFANIGYFSRAPIFDDVFLSSNNSNSMNDGAENEKIFSTEVGYGLRTAQVHANLNLYRTEWRDKSFTDAIDSQDPDLGRVNAQGVNALHQGIELDLKYKPTKNLEITAMGSYGDWQWVDDVEAFMMDRDGNLVNRDKEIVTDPNEAEKVLLNIGDVHIGDAAQTTAALGVNYNFLDGFKVGIDYNYYDRLFADYGNIDDLEGEDTWQVPSANVFDANASYRFKFGSFDASLFGKVSNLFDAVYITDAESGSNDTWKDAYVFYGFGRTWSVSLKLNF</sequence>
<keyword evidence="9 10" id="KW-0998">Cell outer membrane</keyword>
<organism evidence="15 16">
    <name type="scientific">Saccharicrinis carchari</name>
    <dbReference type="NCBI Taxonomy" id="1168039"/>
    <lineage>
        <taxon>Bacteria</taxon>
        <taxon>Pseudomonadati</taxon>
        <taxon>Bacteroidota</taxon>
        <taxon>Bacteroidia</taxon>
        <taxon>Marinilabiliales</taxon>
        <taxon>Marinilabiliaceae</taxon>
        <taxon>Saccharicrinis</taxon>
    </lineage>
</organism>
<protein>
    <submittedName>
        <fullName evidence="15">Outer membrane receptor proteins, mostly Fe transport</fullName>
    </submittedName>
</protein>
<reference evidence="15 16" key="1">
    <citation type="submission" date="2017-05" db="EMBL/GenBank/DDBJ databases">
        <authorList>
            <person name="Varghese N."/>
            <person name="Submissions S."/>
        </authorList>
    </citation>
    <scope>NUCLEOTIDE SEQUENCE [LARGE SCALE GENOMIC DNA]</scope>
    <source>
        <strain evidence="15 16">DSM 27040</strain>
    </source>
</reference>
<dbReference type="InterPro" id="IPR012910">
    <property type="entry name" value="Plug_dom"/>
</dbReference>
<dbReference type="InterPro" id="IPR037066">
    <property type="entry name" value="Plug_dom_sf"/>
</dbReference>
<evidence type="ECO:0000256" key="8">
    <source>
        <dbReference type="ARBA" id="ARBA00023170"/>
    </source>
</evidence>
<dbReference type="PANTHER" id="PTHR30069">
    <property type="entry name" value="TONB-DEPENDENT OUTER MEMBRANE RECEPTOR"/>
    <property type="match status" value="1"/>
</dbReference>
<evidence type="ECO:0000256" key="3">
    <source>
        <dbReference type="ARBA" id="ARBA00022452"/>
    </source>
</evidence>
<feature type="domain" description="TonB-dependent receptor plug" evidence="14">
    <location>
        <begin position="117"/>
        <end position="224"/>
    </location>
</feature>
<dbReference type="GO" id="GO:0015344">
    <property type="term" value="F:siderophore uptake transmembrane transporter activity"/>
    <property type="evidence" value="ECO:0007669"/>
    <property type="project" value="TreeGrafter"/>
</dbReference>
<proteinExistence type="inferred from homology"/>
<comment type="similarity">
    <text evidence="10 11">Belongs to the TonB-dependent receptor family.</text>
</comment>
<evidence type="ECO:0000256" key="2">
    <source>
        <dbReference type="ARBA" id="ARBA00022448"/>
    </source>
</evidence>
<comment type="subcellular location">
    <subcellularLocation>
        <location evidence="1 10">Cell outer membrane</location>
        <topology evidence="1 10">Multi-pass membrane protein</topology>
    </subcellularLocation>
</comment>
<dbReference type="Gene3D" id="2.60.40.1120">
    <property type="entry name" value="Carboxypeptidase-like, regulatory domain"/>
    <property type="match status" value="1"/>
</dbReference>
<keyword evidence="5 12" id="KW-0732">Signal</keyword>
<dbReference type="SUPFAM" id="SSF56935">
    <property type="entry name" value="Porins"/>
    <property type="match status" value="1"/>
</dbReference>
<evidence type="ECO:0000256" key="4">
    <source>
        <dbReference type="ARBA" id="ARBA00022692"/>
    </source>
</evidence>
<keyword evidence="8 15" id="KW-0675">Receptor</keyword>
<evidence type="ECO:0000256" key="5">
    <source>
        <dbReference type="ARBA" id="ARBA00022729"/>
    </source>
</evidence>
<dbReference type="PROSITE" id="PS52016">
    <property type="entry name" value="TONB_DEPENDENT_REC_3"/>
    <property type="match status" value="1"/>
</dbReference>
<keyword evidence="6 11" id="KW-0798">TonB box</keyword>
<dbReference type="PROSITE" id="PS01156">
    <property type="entry name" value="TONB_DEPENDENT_REC_2"/>
    <property type="match status" value="1"/>
</dbReference>
<evidence type="ECO:0000313" key="15">
    <source>
        <dbReference type="EMBL" id="SMO44547.1"/>
    </source>
</evidence>
<feature type="domain" description="TonB-dependent receptor-like beta-barrel" evidence="13">
    <location>
        <begin position="328"/>
        <end position="828"/>
    </location>
</feature>
<dbReference type="Pfam" id="PF07715">
    <property type="entry name" value="Plug"/>
    <property type="match status" value="1"/>
</dbReference>
<dbReference type="InterPro" id="IPR000531">
    <property type="entry name" value="Beta-barrel_TonB"/>
</dbReference>
<evidence type="ECO:0000256" key="12">
    <source>
        <dbReference type="SAM" id="SignalP"/>
    </source>
</evidence>
<evidence type="ECO:0000256" key="10">
    <source>
        <dbReference type="PROSITE-ProRule" id="PRU01360"/>
    </source>
</evidence>
<dbReference type="AlphaFoldDB" id="A0A521BBS5"/>